<keyword evidence="3" id="KW-1185">Reference proteome</keyword>
<protein>
    <submittedName>
        <fullName evidence="2">Uncharacterized protein</fullName>
    </submittedName>
</protein>
<feature type="compositionally biased region" description="Basic and acidic residues" evidence="1">
    <location>
        <begin position="279"/>
        <end position="290"/>
    </location>
</feature>
<name>C5L4Y2_PERM5</name>
<feature type="region of interest" description="Disordered" evidence="1">
    <location>
        <begin position="230"/>
        <end position="256"/>
    </location>
</feature>
<feature type="compositionally biased region" description="Basic and acidic residues" evidence="1">
    <location>
        <begin position="146"/>
        <end position="163"/>
    </location>
</feature>
<feature type="compositionally biased region" description="Basic and acidic residues" evidence="1">
    <location>
        <begin position="230"/>
        <end position="242"/>
    </location>
</feature>
<feature type="region of interest" description="Disordered" evidence="1">
    <location>
        <begin position="146"/>
        <end position="191"/>
    </location>
</feature>
<evidence type="ECO:0000313" key="2">
    <source>
        <dbReference type="EMBL" id="EER08202.1"/>
    </source>
</evidence>
<evidence type="ECO:0000313" key="3">
    <source>
        <dbReference type="Proteomes" id="UP000007800"/>
    </source>
</evidence>
<dbReference type="InParanoid" id="C5L4Y2"/>
<evidence type="ECO:0000256" key="1">
    <source>
        <dbReference type="SAM" id="MobiDB-lite"/>
    </source>
</evidence>
<accession>C5L4Y2</accession>
<dbReference type="GeneID" id="9064382"/>
<proteinExistence type="predicted"/>
<dbReference type="AlphaFoldDB" id="C5L4Y2"/>
<reference evidence="2 3" key="1">
    <citation type="submission" date="2008-07" db="EMBL/GenBank/DDBJ databases">
        <authorList>
            <person name="El-Sayed N."/>
            <person name="Caler E."/>
            <person name="Inman J."/>
            <person name="Amedeo P."/>
            <person name="Hass B."/>
            <person name="Wortman J."/>
        </authorList>
    </citation>
    <scope>NUCLEOTIDE SEQUENCE [LARGE SCALE GENOMIC DNA]</scope>
    <source>
        <strain evidence="3">ATCC 50983 / TXsc</strain>
    </source>
</reference>
<dbReference type="RefSeq" id="XP_002776386.1">
    <property type="nucleotide sequence ID" value="XM_002776340.1"/>
</dbReference>
<feature type="region of interest" description="Disordered" evidence="1">
    <location>
        <begin position="279"/>
        <end position="298"/>
    </location>
</feature>
<gene>
    <name evidence="2" type="ORF">Pmar_PMAR013112</name>
</gene>
<dbReference type="EMBL" id="GG679185">
    <property type="protein sequence ID" value="EER08202.1"/>
    <property type="molecule type" value="Genomic_DNA"/>
</dbReference>
<sequence length="527" mass="59815">MPVEERLLRVHEGVSSEDKLLEMADDAVPLTNGERSRRIRRFMERQEQSAEARLARAEMRERAVLDAECTFKPSVNPVSEALTSGMYIARRRVGGALGLVRKRQEWLRARGPPECTFRPELNSKSRELIAIKGNEDDREIHERLYEDASRIRNEREKTEKEQEQQPPGATREHPSNSYGHVKSHYNFAEPSRLMSDITREQQRRRHRVEELRRRQESDELKECTFTPRRAADTGEPSIRRNDNMQSTSTMSSCSAIPPGPILISGYDRFMANRRMAVEARSRDRQKREASTMRTQSQPTEWLPTLTVPQPFQFSATSRSRRVVPNDEYSFQPATNESRRRAALRTALGEEEFSRFMAELDYDDSVADSHYCDVAYCGCEQRIQFTCPIEAPLLPECSHWAATQSEDATLEFGIDTLALAYNKCCNGGLSEYGHLLGGGAITCMPACKKMGSTRVPVCCILARGGGLRVTLCSLLELLRYALALILKPLSSVAVLLCHAFGVYTEDTLESRVAFLTITAIDIMQQEDF</sequence>
<organism evidence="3">
    <name type="scientific">Perkinsus marinus (strain ATCC 50983 / TXsc)</name>
    <dbReference type="NCBI Taxonomy" id="423536"/>
    <lineage>
        <taxon>Eukaryota</taxon>
        <taxon>Sar</taxon>
        <taxon>Alveolata</taxon>
        <taxon>Perkinsozoa</taxon>
        <taxon>Perkinsea</taxon>
        <taxon>Perkinsida</taxon>
        <taxon>Perkinsidae</taxon>
        <taxon>Perkinsus</taxon>
    </lineage>
</organism>
<dbReference type="Proteomes" id="UP000007800">
    <property type="component" value="Unassembled WGS sequence"/>
</dbReference>
<dbReference type="PANTHER" id="PTHR37028">
    <property type="entry name" value="UNNAMED PRODUCT-RELATED"/>
    <property type="match status" value="1"/>
</dbReference>
<feature type="compositionally biased region" description="Polar residues" evidence="1">
    <location>
        <begin position="243"/>
        <end position="254"/>
    </location>
</feature>
<dbReference type="PANTHER" id="PTHR37028:SF8">
    <property type="entry name" value="200 KDA ANTIGEN P200"/>
    <property type="match status" value="1"/>
</dbReference>
<dbReference type="OrthoDB" id="479404at2759"/>